<feature type="binding site" evidence="7">
    <location>
        <position position="99"/>
    </location>
    <ligand>
        <name>ATP</name>
        <dbReference type="ChEBI" id="CHEBI:30616"/>
    </ligand>
</feature>
<reference evidence="10" key="1">
    <citation type="submission" date="2023-07" db="EMBL/GenBank/DDBJ databases">
        <title>Genomic Encyclopedia of Type Strains, Phase IV (KMG-IV): sequencing the most valuable type-strain genomes for metagenomic binning, comparative biology and taxonomic classification.</title>
        <authorList>
            <person name="Goeker M."/>
        </authorList>
    </citation>
    <scope>NUCLEOTIDE SEQUENCE</scope>
    <source>
        <strain evidence="10">DSM 23947</strain>
    </source>
</reference>
<keyword evidence="6 7" id="KW-0460">Magnesium</keyword>
<dbReference type="Gene3D" id="3.30.1490.20">
    <property type="entry name" value="ATP-grasp fold, A domain"/>
    <property type="match status" value="1"/>
</dbReference>
<comment type="subunit">
    <text evidence="7">Heterotetramer of two alpha and two beta subunits.</text>
</comment>
<keyword evidence="2 7" id="KW-0816">Tricarboxylic acid cycle</keyword>
<dbReference type="Proteomes" id="UP001237207">
    <property type="component" value="Unassembled WGS sequence"/>
</dbReference>
<evidence type="ECO:0000256" key="4">
    <source>
        <dbReference type="ARBA" id="ARBA00022723"/>
    </source>
</evidence>
<accession>A0AAJ1SZX4</accession>
<dbReference type="AlphaFoldDB" id="A0AAJ1SZX4"/>
<dbReference type="InterPro" id="IPR016102">
    <property type="entry name" value="Succinyl-CoA_synth-like"/>
</dbReference>
<feature type="binding site" evidence="7">
    <location>
        <position position="102"/>
    </location>
    <ligand>
        <name>ATP</name>
        <dbReference type="ChEBI" id="CHEBI:30616"/>
    </ligand>
</feature>
<dbReference type="Gene3D" id="3.40.50.261">
    <property type="entry name" value="Succinyl-CoA synthetase domains"/>
    <property type="match status" value="1"/>
</dbReference>
<protein>
    <recommendedName>
        <fullName evidence="7">Succinate--CoA ligase [ADP-forming] subunit beta</fullName>
        <ecNumber evidence="7">6.2.1.5</ecNumber>
    </recommendedName>
    <alternativeName>
        <fullName evidence="7">Succinyl-CoA synthetase subunit beta</fullName>
        <shortName evidence="7">SCS-beta</shortName>
    </alternativeName>
</protein>
<organism evidence="10 11">
    <name type="scientific">Oikeobacillus pervagus</name>
    <dbReference type="NCBI Taxonomy" id="1325931"/>
    <lineage>
        <taxon>Bacteria</taxon>
        <taxon>Bacillati</taxon>
        <taxon>Bacillota</taxon>
        <taxon>Bacilli</taxon>
        <taxon>Bacillales</taxon>
        <taxon>Bacillaceae</taxon>
        <taxon>Oikeobacillus</taxon>
    </lineage>
</organism>
<dbReference type="GO" id="GO:0004775">
    <property type="term" value="F:succinate-CoA ligase (ADP-forming) activity"/>
    <property type="evidence" value="ECO:0007669"/>
    <property type="project" value="UniProtKB-UniRule"/>
</dbReference>
<dbReference type="InterPro" id="IPR005809">
    <property type="entry name" value="Succ_CoA_ligase-like_bsu"/>
</dbReference>
<evidence type="ECO:0000313" key="11">
    <source>
        <dbReference type="Proteomes" id="UP001237207"/>
    </source>
</evidence>
<name>A0AAJ1SZX4_9BACI</name>
<dbReference type="GO" id="GO:0000287">
    <property type="term" value="F:magnesium ion binding"/>
    <property type="evidence" value="ECO:0007669"/>
    <property type="project" value="UniProtKB-UniRule"/>
</dbReference>
<keyword evidence="5 7" id="KW-0547">Nucleotide-binding</keyword>
<dbReference type="InterPro" id="IPR011761">
    <property type="entry name" value="ATP-grasp"/>
</dbReference>
<comment type="caution">
    <text evidence="10">The sequence shown here is derived from an EMBL/GenBank/DDBJ whole genome shotgun (WGS) entry which is preliminary data.</text>
</comment>
<feature type="binding site" evidence="7">
    <location>
        <position position="264"/>
    </location>
    <ligand>
        <name>substrate</name>
        <note>ligand shared with subunit alpha</note>
    </ligand>
</feature>
<comment type="catalytic activity">
    <reaction evidence="7">
        <text>succinate + ATP + CoA = succinyl-CoA + ADP + phosphate</text>
        <dbReference type="Rhea" id="RHEA:17661"/>
        <dbReference type="ChEBI" id="CHEBI:30031"/>
        <dbReference type="ChEBI" id="CHEBI:30616"/>
        <dbReference type="ChEBI" id="CHEBI:43474"/>
        <dbReference type="ChEBI" id="CHEBI:57287"/>
        <dbReference type="ChEBI" id="CHEBI:57292"/>
        <dbReference type="ChEBI" id="CHEBI:456216"/>
        <dbReference type="EC" id="6.2.1.5"/>
    </reaction>
</comment>
<dbReference type="NCBIfam" id="NF001913">
    <property type="entry name" value="PRK00696.1"/>
    <property type="match status" value="1"/>
</dbReference>
<dbReference type="Pfam" id="PF00549">
    <property type="entry name" value="Ligase_CoA"/>
    <property type="match status" value="1"/>
</dbReference>
<evidence type="ECO:0000256" key="2">
    <source>
        <dbReference type="ARBA" id="ARBA00022532"/>
    </source>
</evidence>
<dbReference type="FunFam" id="3.30.1490.20:FF:000002">
    <property type="entry name" value="Succinate--CoA ligase [ADP-forming] subunit beta"/>
    <property type="match status" value="1"/>
</dbReference>
<evidence type="ECO:0000256" key="7">
    <source>
        <dbReference type="HAMAP-Rule" id="MF_00558"/>
    </source>
</evidence>
<dbReference type="PANTHER" id="PTHR11815:SF10">
    <property type="entry name" value="SUCCINATE--COA LIGASE [GDP-FORMING] SUBUNIT BETA, MITOCHONDRIAL"/>
    <property type="match status" value="1"/>
</dbReference>
<comment type="pathway">
    <text evidence="7">Carbohydrate metabolism; tricarboxylic acid cycle; succinate from succinyl-CoA (ligase route): step 1/1.</text>
</comment>
<gene>
    <name evidence="7" type="primary">sucC</name>
    <name evidence="10" type="ORF">J2S13_000712</name>
</gene>
<evidence type="ECO:0000256" key="1">
    <source>
        <dbReference type="ARBA" id="ARBA00009182"/>
    </source>
</evidence>
<comment type="cofactor">
    <cofactor evidence="7">
        <name>Mg(2+)</name>
        <dbReference type="ChEBI" id="CHEBI:18420"/>
    </cofactor>
    <text evidence="7">Binds 1 Mg(2+) ion per subunit.</text>
</comment>
<dbReference type="EMBL" id="JAUSUC010000005">
    <property type="protein sequence ID" value="MDQ0214316.1"/>
    <property type="molecule type" value="Genomic_DNA"/>
</dbReference>
<dbReference type="EC" id="6.2.1.5" evidence="7"/>
<comment type="function">
    <text evidence="7">Succinyl-CoA synthetase functions in the citric acid cycle (TCA), coupling the hydrolysis of succinyl-CoA to the synthesis of either ATP or GTP and thus represents the only step of substrate-level phosphorylation in the TCA. The beta subunit provides nucleotide specificity of the enzyme and binds the substrate succinate, while the binding sites for coenzyme A and phosphate are found in the alpha subunit.</text>
</comment>
<sequence>MNIHEYQGKEILRKYGVSVPNGKVAFTVDEAVEAAKDLGTNVCVVKAQIHAGGRGKAGGVKVAKNIDEVRTYAEEILGKTLVTHQTGPSGKEVKRLLIEEGCDIKKEYYIGLVLDRASSRIVLMASEEGGTEIEEVAEKTPEKIFKEEIDPLTGLTAFQARRIAFNINIPNELVNQAVKFMIGLYTVFVEKDCSIAEINPLVVTGDGKVMALDAKLNFDSNALYRHKDILEYRDLDEEDPKEIEASKYDLSYISLDGNIGCMVNGAGLAMATMDIIKHYGGDPANFLDVGGGATAEKVTEAFKIILSDQNVKGIFVNIFGGIMKCDIIAEGVVEATKQVGLSIPLVVRLEGTNVELGKKILNESGLNIIAAESMADGAQKIVELVG</sequence>
<feature type="binding site" evidence="7">
    <location>
        <begin position="53"/>
        <end position="55"/>
    </location>
    <ligand>
        <name>ATP</name>
        <dbReference type="ChEBI" id="CHEBI:30616"/>
    </ligand>
</feature>
<keyword evidence="11" id="KW-1185">Reference proteome</keyword>
<dbReference type="GO" id="GO:0005524">
    <property type="term" value="F:ATP binding"/>
    <property type="evidence" value="ECO:0007669"/>
    <property type="project" value="UniProtKB-UniRule"/>
</dbReference>
<dbReference type="SUPFAM" id="SSF52210">
    <property type="entry name" value="Succinyl-CoA synthetase domains"/>
    <property type="match status" value="1"/>
</dbReference>
<feature type="binding site" evidence="7">
    <location>
        <begin position="321"/>
        <end position="323"/>
    </location>
    <ligand>
        <name>substrate</name>
        <note>ligand shared with subunit alpha</note>
    </ligand>
</feature>
<dbReference type="PANTHER" id="PTHR11815">
    <property type="entry name" value="SUCCINYL-COA SYNTHETASE BETA CHAIN"/>
    <property type="match status" value="1"/>
</dbReference>
<dbReference type="FunFam" id="3.30.470.20:FF:000002">
    <property type="entry name" value="Succinate--CoA ligase [ADP-forming] subunit beta"/>
    <property type="match status" value="1"/>
</dbReference>
<evidence type="ECO:0000256" key="3">
    <source>
        <dbReference type="ARBA" id="ARBA00022598"/>
    </source>
</evidence>
<keyword evidence="3 7" id="KW-0436">Ligase</keyword>
<keyword evidence="4 7" id="KW-0479">Metal-binding</keyword>
<evidence type="ECO:0000256" key="5">
    <source>
        <dbReference type="ARBA" id="ARBA00022741"/>
    </source>
</evidence>
<feature type="domain" description="ATP-grasp" evidence="9">
    <location>
        <begin position="9"/>
        <end position="227"/>
    </location>
</feature>
<keyword evidence="7 8" id="KW-0067">ATP-binding</keyword>
<evidence type="ECO:0000256" key="8">
    <source>
        <dbReference type="PROSITE-ProRule" id="PRU00409"/>
    </source>
</evidence>
<evidence type="ECO:0000256" key="6">
    <source>
        <dbReference type="ARBA" id="ARBA00022842"/>
    </source>
</evidence>
<feature type="binding site" evidence="7">
    <location>
        <position position="213"/>
    </location>
    <ligand>
        <name>Mg(2+)</name>
        <dbReference type="ChEBI" id="CHEBI:18420"/>
    </ligand>
</feature>
<dbReference type="HAMAP" id="MF_00558">
    <property type="entry name" value="Succ_CoA_beta"/>
    <property type="match status" value="1"/>
</dbReference>
<dbReference type="InterPro" id="IPR005811">
    <property type="entry name" value="SUCC_ACL_C"/>
</dbReference>
<dbReference type="InterPro" id="IPR013815">
    <property type="entry name" value="ATP_grasp_subdomain_1"/>
</dbReference>
<feature type="binding site" evidence="7">
    <location>
        <position position="107"/>
    </location>
    <ligand>
        <name>ATP</name>
        <dbReference type="ChEBI" id="CHEBI:30616"/>
    </ligand>
</feature>
<dbReference type="GO" id="GO:0005829">
    <property type="term" value="C:cytosol"/>
    <property type="evidence" value="ECO:0007669"/>
    <property type="project" value="TreeGrafter"/>
</dbReference>
<dbReference type="GO" id="GO:0006104">
    <property type="term" value="P:succinyl-CoA metabolic process"/>
    <property type="evidence" value="ECO:0007669"/>
    <property type="project" value="TreeGrafter"/>
</dbReference>
<dbReference type="PROSITE" id="PS50975">
    <property type="entry name" value="ATP_GRASP"/>
    <property type="match status" value="1"/>
</dbReference>
<dbReference type="Gene3D" id="3.30.470.20">
    <property type="entry name" value="ATP-grasp fold, B domain"/>
    <property type="match status" value="1"/>
</dbReference>
<dbReference type="InterPro" id="IPR013650">
    <property type="entry name" value="ATP-grasp_succ-CoA_synth-type"/>
</dbReference>
<dbReference type="GO" id="GO:0006099">
    <property type="term" value="P:tricarboxylic acid cycle"/>
    <property type="evidence" value="ECO:0007669"/>
    <property type="project" value="UniProtKB-UniRule"/>
</dbReference>
<dbReference type="InterPro" id="IPR017866">
    <property type="entry name" value="Succ-CoA_synthase_bsu_CS"/>
</dbReference>
<dbReference type="FunFam" id="3.40.50.261:FF:000001">
    <property type="entry name" value="Succinate--CoA ligase [ADP-forming] subunit beta"/>
    <property type="match status" value="1"/>
</dbReference>
<dbReference type="PROSITE" id="PS01217">
    <property type="entry name" value="SUCCINYL_COA_LIG_3"/>
    <property type="match status" value="1"/>
</dbReference>
<feature type="binding site" evidence="7">
    <location>
        <position position="199"/>
    </location>
    <ligand>
        <name>Mg(2+)</name>
        <dbReference type="ChEBI" id="CHEBI:18420"/>
    </ligand>
</feature>
<evidence type="ECO:0000259" key="9">
    <source>
        <dbReference type="PROSITE" id="PS50975"/>
    </source>
</evidence>
<dbReference type="RefSeq" id="WP_307256302.1">
    <property type="nucleotide sequence ID" value="NZ_JAUSUC010000005.1"/>
</dbReference>
<dbReference type="GO" id="GO:0042709">
    <property type="term" value="C:succinate-CoA ligase complex"/>
    <property type="evidence" value="ECO:0007669"/>
    <property type="project" value="TreeGrafter"/>
</dbReference>
<evidence type="ECO:0000313" key="10">
    <source>
        <dbReference type="EMBL" id="MDQ0214316.1"/>
    </source>
</evidence>
<dbReference type="NCBIfam" id="TIGR01016">
    <property type="entry name" value="sucCoAbeta"/>
    <property type="match status" value="1"/>
</dbReference>
<comment type="similarity">
    <text evidence="1 7">Belongs to the succinate/malate CoA ligase beta subunit family.</text>
</comment>
<comment type="catalytic activity">
    <reaction evidence="7">
        <text>GTP + succinate + CoA = succinyl-CoA + GDP + phosphate</text>
        <dbReference type="Rhea" id="RHEA:22120"/>
        <dbReference type="ChEBI" id="CHEBI:30031"/>
        <dbReference type="ChEBI" id="CHEBI:37565"/>
        <dbReference type="ChEBI" id="CHEBI:43474"/>
        <dbReference type="ChEBI" id="CHEBI:57287"/>
        <dbReference type="ChEBI" id="CHEBI:57292"/>
        <dbReference type="ChEBI" id="CHEBI:58189"/>
    </reaction>
</comment>
<feature type="binding site" evidence="7">
    <location>
        <position position="46"/>
    </location>
    <ligand>
        <name>ATP</name>
        <dbReference type="ChEBI" id="CHEBI:30616"/>
    </ligand>
</feature>
<proteinExistence type="inferred from homology"/>
<dbReference type="PIRSF" id="PIRSF001554">
    <property type="entry name" value="SucCS_beta"/>
    <property type="match status" value="1"/>
</dbReference>
<dbReference type="Pfam" id="PF08442">
    <property type="entry name" value="ATP-grasp_2"/>
    <property type="match status" value="1"/>
</dbReference>
<dbReference type="SUPFAM" id="SSF56059">
    <property type="entry name" value="Glutathione synthetase ATP-binding domain-like"/>
    <property type="match status" value="1"/>
</dbReference>